<protein>
    <submittedName>
        <fullName evidence="4">Glucan-binding domain (YG repeat)</fullName>
        <ecNumber evidence="4">2.4.1.10</ecNumber>
        <ecNumber evidence="4">2.4.1.9</ecNumber>
    </submittedName>
</protein>
<dbReference type="NCBIfam" id="TIGR03715">
    <property type="entry name" value="KxYKxGKxW"/>
    <property type="match status" value="1"/>
</dbReference>
<evidence type="ECO:0000256" key="1">
    <source>
        <dbReference type="ARBA" id="ARBA00022729"/>
    </source>
</evidence>
<keyword evidence="4" id="KW-0328">Glycosyltransferase</keyword>
<gene>
    <name evidence="4" type="ORF">R54839_PPFHFPJH_00972</name>
</gene>
<feature type="region of interest" description="Disordered" evidence="2">
    <location>
        <begin position="40"/>
        <end position="134"/>
    </location>
</feature>
<evidence type="ECO:0000256" key="3">
    <source>
        <dbReference type="SAM" id="SignalP"/>
    </source>
</evidence>
<dbReference type="RefSeq" id="WP_338346220.1">
    <property type="nucleotide sequence ID" value="NZ_CAUZLR010000005.1"/>
</dbReference>
<keyword evidence="4" id="KW-0808">Transferase</keyword>
<evidence type="ECO:0000313" key="4">
    <source>
        <dbReference type="EMBL" id="CAK1242785.1"/>
    </source>
</evidence>
<feature type="compositionally biased region" description="Low complexity" evidence="2">
    <location>
        <begin position="86"/>
        <end position="119"/>
    </location>
</feature>
<reference evidence="4 5" key="1">
    <citation type="submission" date="2023-10" db="EMBL/GenBank/DDBJ databases">
        <authorList>
            <person name="Botero Cardona J."/>
        </authorList>
    </citation>
    <scope>NUCLEOTIDE SEQUENCE [LARGE SCALE GENOMIC DNA]</scope>
    <source>
        <strain evidence="4 5">R-54839</strain>
    </source>
</reference>
<dbReference type="GO" id="GO:0047725">
    <property type="term" value="F:inulosucrase activity"/>
    <property type="evidence" value="ECO:0007669"/>
    <property type="project" value="UniProtKB-EC"/>
</dbReference>
<proteinExistence type="predicted"/>
<dbReference type="EC" id="2.4.1.10" evidence="4"/>
<evidence type="ECO:0000256" key="2">
    <source>
        <dbReference type="SAM" id="MobiDB-lite"/>
    </source>
</evidence>
<dbReference type="InterPro" id="IPR022263">
    <property type="entry name" value="KxYKxGKxW"/>
</dbReference>
<accession>A0ABN9YUR2</accession>
<keyword evidence="5" id="KW-1185">Reference proteome</keyword>
<dbReference type="GO" id="GO:0050053">
    <property type="term" value="F:levansucrase activity"/>
    <property type="evidence" value="ECO:0007669"/>
    <property type="project" value="UniProtKB-EC"/>
</dbReference>
<feature type="compositionally biased region" description="Low complexity" evidence="2">
    <location>
        <begin position="40"/>
        <end position="63"/>
    </location>
</feature>
<dbReference type="EC" id="2.4.1.9" evidence="4"/>
<name>A0ABN9YUR2_9LACO</name>
<feature type="signal peptide" evidence="3">
    <location>
        <begin position="1"/>
        <end position="32"/>
    </location>
</feature>
<organism evidence="4 5">
    <name type="scientific">Fructobacillus fructosus</name>
    <dbReference type="NCBI Taxonomy" id="1631"/>
    <lineage>
        <taxon>Bacteria</taxon>
        <taxon>Bacillati</taxon>
        <taxon>Bacillota</taxon>
        <taxon>Bacilli</taxon>
        <taxon>Lactobacillales</taxon>
        <taxon>Lactobacillaceae</taxon>
        <taxon>Fructobacillus</taxon>
    </lineage>
</organism>
<sequence length="199" mass="20981">MRIKMFKSGKQWCTMGVAIVGMAVGLQMNASADTAANTTATTATSNSGSSYKSNTETGATTTTNDQSASSETDKNTDNTAGQTSGSAAVQSPSTTTTQSSENTNSNSASSNQSTNNSVNTEKKDPLNKTNETFDGLNTQFSHVNKGTKLYADASTKDAIDTVTDNNVEIDYISTANYGNRVLVKFRQSQVIAFARMSIS</sequence>
<evidence type="ECO:0000313" key="5">
    <source>
        <dbReference type="Proteomes" id="UP001314261"/>
    </source>
</evidence>
<dbReference type="Pfam" id="PF19258">
    <property type="entry name" value="KxYKxGKxW_sig"/>
    <property type="match status" value="1"/>
</dbReference>
<dbReference type="Proteomes" id="UP001314261">
    <property type="component" value="Unassembled WGS sequence"/>
</dbReference>
<keyword evidence="1 3" id="KW-0732">Signal</keyword>
<feature type="chain" id="PRO_5047517060" evidence="3">
    <location>
        <begin position="33"/>
        <end position="199"/>
    </location>
</feature>
<dbReference type="EMBL" id="CAUZLR010000005">
    <property type="protein sequence ID" value="CAK1242785.1"/>
    <property type="molecule type" value="Genomic_DNA"/>
</dbReference>
<comment type="caution">
    <text evidence="4">The sequence shown here is derived from an EMBL/GenBank/DDBJ whole genome shotgun (WGS) entry which is preliminary data.</text>
</comment>